<dbReference type="Proteomes" id="UP000036873">
    <property type="component" value="Unassembled WGS sequence"/>
</dbReference>
<evidence type="ECO:0000256" key="2">
    <source>
        <dbReference type="ARBA" id="ARBA00022605"/>
    </source>
</evidence>
<reference evidence="13" key="1">
    <citation type="submission" date="2015-07" db="EMBL/GenBank/DDBJ databases">
        <title>Draft genome sequence of Acetobacterium bakii DSM 8293, a potential psychrophilic chemical producer through syngas fermentation.</title>
        <authorList>
            <person name="Song Y."/>
            <person name="Hwang S."/>
            <person name="Cho B.-K."/>
        </authorList>
    </citation>
    <scope>NUCLEOTIDE SEQUENCE [LARGE SCALE GENOMIC DNA]</scope>
    <source>
        <strain evidence="13">DSM 8239</strain>
    </source>
</reference>
<comment type="caution">
    <text evidence="9">Lacks conserved residue(s) required for the propagation of feature annotation.</text>
</comment>
<dbReference type="InterPro" id="IPR036320">
    <property type="entry name" value="Glycosyl_Trfase_fam3_N_dom_sf"/>
</dbReference>
<comment type="similarity">
    <text evidence="8">In the C-terminal section; belongs to the anthranilate phosphoribosyltransferase family.</text>
</comment>
<feature type="binding site" evidence="9">
    <location>
        <position position="79"/>
    </location>
    <ligand>
        <name>anthranilate</name>
        <dbReference type="ChEBI" id="CHEBI:16567"/>
        <label>1</label>
    </ligand>
</feature>
<dbReference type="SUPFAM" id="SSF52418">
    <property type="entry name" value="Nucleoside phosphorylase/phosphoribosyltransferase catalytic domain"/>
    <property type="match status" value="1"/>
</dbReference>
<feature type="binding site" evidence="9">
    <location>
        <position position="79"/>
    </location>
    <ligand>
        <name>5-phospho-alpha-D-ribose 1-diphosphate</name>
        <dbReference type="ChEBI" id="CHEBI:58017"/>
    </ligand>
</feature>
<organism evidence="12 13">
    <name type="scientific">Acetobacterium bakii</name>
    <dbReference type="NCBI Taxonomy" id="52689"/>
    <lineage>
        <taxon>Bacteria</taxon>
        <taxon>Bacillati</taxon>
        <taxon>Bacillota</taxon>
        <taxon>Clostridia</taxon>
        <taxon>Eubacteriales</taxon>
        <taxon>Eubacteriaceae</taxon>
        <taxon>Acetobacterium</taxon>
    </lineage>
</organism>
<evidence type="ECO:0000259" key="11">
    <source>
        <dbReference type="Pfam" id="PF02885"/>
    </source>
</evidence>
<feature type="domain" description="Glycosyl transferase family 3 N-terminal" evidence="11">
    <location>
        <begin position="5"/>
        <end position="65"/>
    </location>
</feature>
<keyword evidence="9" id="KW-0479">Metal-binding</keyword>
<dbReference type="InterPro" id="IPR005940">
    <property type="entry name" value="Anthranilate_Pribosyl_Tfrase"/>
</dbReference>
<dbReference type="AlphaFoldDB" id="A0A0L6TY84"/>
<accession>A0A0L6TY84</accession>
<dbReference type="EMBL" id="LGYO01000033">
    <property type="protein sequence ID" value="KNZ41208.1"/>
    <property type="molecule type" value="Genomic_DNA"/>
</dbReference>
<comment type="cofactor">
    <cofactor evidence="9">
        <name>Mg(2+)</name>
        <dbReference type="ChEBI" id="CHEBI:18420"/>
    </cofactor>
    <text evidence="9">Binds 2 magnesium ions per monomer.</text>
</comment>
<comment type="pathway">
    <text evidence="1 9">Amino-acid biosynthesis; L-tryptophan biosynthesis; L-tryptophan from chorismate: step 2/5.</text>
</comment>
<dbReference type="PANTHER" id="PTHR43285:SF2">
    <property type="entry name" value="ANTHRANILATE PHOSPHORIBOSYLTRANSFERASE"/>
    <property type="match status" value="1"/>
</dbReference>
<protein>
    <recommendedName>
        <fullName evidence="9">Anthranilate phosphoribosyltransferase</fullName>
        <ecNumber evidence="9">2.4.2.18</ecNumber>
    </recommendedName>
</protein>
<dbReference type="InterPro" id="IPR000312">
    <property type="entry name" value="Glycosyl_Trfase_fam3"/>
</dbReference>
<sequence length="338" mass="36540">MIRAAIYELVNGKDLSLDQTREVMNQIMSGEATNAQIGSFLTAMRLKGETIDEITACAMVMREKCTKITPKTDVLDIVGTGGDEVSTFNISTVSAFVIAAGGVPVAKHGNRSVSSKCGSADLLEALGVNINLTAKQSAKNLDEIGMCFMFAPTYHASMKYAGPVRKELGIRTIFNILGPLANPAGANMQLLGVYDENLVEPLANVLNKLNVKRGMVVHGHDGLDEITLTDTTTICEIADGKINSFFITPEQLGLKRCELSDLIGGEKEENALIALDILNGVKGPKRDVVVLNSAFCLYMSHNDITLRDCVKMAEDLIDNGLARKKLDEFIRLTNEVVS</sequence>
<comment type="subunit">
    <text evidence="9">Homodimer.</text>
</comment>
<feature type="binding site" evidence="9">
    <location>
        <position position="87"/>
    </location>
    <ligand>
        <name>5-phospho-alpha-D-ribose 1-diphosphate</name>
        <dbReference type="ChEBI" id="CHEBI:58017"/>
    </ligand>
</feature>
<evidence type="ECO:0000256" key="1">
    <source>
        <dbReference type="ARBA" id="ARBA00004907"/>
    </source>
</evidence>
<keyword evidence="4 9" id="KW-0808">Transferase</keyword>
<dbReference type="Pfam" id="PF00591">
    <property type="entry name" value="Glycos_transf_3"/>
    <property type="match status" value="1"/>
</dbReference>
<evidence type="ECO:0000313" key="12">
    <source>
        <dbReference type="EMBL" id="KNZ41208.1"/>
    </source>
</evidence>
<feature type="domain" description="Glycosyl transferase family 3" evidence="10">
    <location>
        <begin position="72"/>
        <end position="322"/>
    </location>
</feature>
<dbReference type="SUPFAM" id="SSF47648">
    <property type="entry name" value="Nucleoside phosphorylase/phosphoribosyltransferase N-terminal domain"/>
    <property type="match status" value="1"/>
</dbReference>
<evidence type="ECO:0000256" key="7">
    <source>
        <dbReference type="ARBA" id="ARBA00052328"/>
    </source>
</evidence>
<evidence type="ECO:0000256" key="5">
    <source>
        <dbReference type="ARBA" id="ARBA00022822"/>
    </source>
</evidence>
<dbReference type="NCBIfam" id="TIGR01245">
    <property type="entry name" value="trpD"/>
    <property type="match status" value="1"/>
</dbReference>
<dbReference type="RefSeq" id="WP_050740802.1">
    <property type="nucleotide sequence ID" value="NZ_LGYO01000033.1"/>
</dbReference>
<feature type="binding site" evidence="9">
    <location>
        <position position="119"/>
    </location>
    <ligand>
        <name>5-phospho-alpha-D-ribose 1-diphosphate</name>
        <dbReference type="ChEBI" id="CHEBI:58017"/>
    </ligand>
</feature>
<dbReference type="STRING" id="52689.AKG39_12855"/>
<evidence type="ECO:0000313" key="13">
    <source>
        <dbReference type="Proteomes" id="UP000036873"/>
    </source>
</evidence>
<feature type="binding site" evidence="9">
    <location>
        <position position="224"/>
    </location>
    <ligand>
        <name>Mg(2+)</name>
        <dbReference type="ChEBI" id="CHEBI:18420"/>
        <label>2</label>
    </ligand>
</feature>
<dbReference type="PANTHER" id="PTHR43285">
    <property type="entry name" value="ANTHRANILATE PHOSPHORIBOSYLTRANSFERASE"/>
    <property type="match status" value="1"/>
</dbReference>
<feature type="binding site" evidence="9">
    <location>
        <begin position="89"/>
        <end position="92"/>
    </location>
    <ligand>
        <name>5-phospho-alpha-D-ribose 1-diphosphate</name>
        <dbReference type="ChEBI" id="CHEBI:58017"/>
    </ligand>
</feature>
<dbReference type="Gene3D" id="3.40.1030.10">
    <property type="entry name" value="Nucleoside phosphorylase/phosphoribosyltransferase catalytic domain"/>
    <property type="match status" value="1"/>
</dbReference>
<keyword evidence="3 9" id="KW-0328">Glycosyltransferase</keyword>
<gene>
    <name evidence="9" type="primary">trpD</name>
    <name evidence="12" type="ORF">AKG39_12855</name>
</gene>
<evidence type="ECO:0000256" key="4">
    <source>
        <dbReference type="ARBA" id="ARBA00022679"/>
    </source>
</evidence>
<dbReference type="EC" id="2.4.2.18" evidence="9"/>
<feature type="binding site" evidence="9">
    <location>
        <position position="110"/>
    </location>
    <ligand>
        <name>anthranilate</name>
        <dbReference type="ChEBI" id="CHEBI:16567"/>
        <label>1</label>
    </ligand>
</feature>
<feature type="binding site" evidence="9">
    <location>
        <position position="91"/>
    </location>
    <ligand>
        <name>Mg(2+)</name>
        <dbReference type="ChEBI" id="CHEBI:18420"/>
        <label>1</label>
    </ligand>
</feature>
<evidence type="ECO:0000259" key="10">
    <source>
        <dbReference type="Pfam" id="PF00591"/>
    </source>
</evidence>
<dbReference type="Pfam" id="PF02885">
    <property type="entry name" value="Glycos_trans_3N"/>
    <property type="match status" value="1"/>
</dbReference>
<dbReference type="InterPro" id="IPR017459">
    <property type="entry name" value="Glycosyl_Trfase_fam3_N_dom"/>
</dbReference>
<dbReference type="FunFam" id="3.40.1030.10:FF:000002">
    <property type="entry name" value="Anthranilate phosphoribosyltransferase"/>
    <property type="match status" value="1"/>
</dbReference>
<comment type="similarity">
    <text evidence="9">Belongs to the anthranilate phosphoribosyltransferase family.</text>
</comment>
<dbReference type="PATRIC" id="fig|52689.4.peg.1934"/>
<feature type="binding site" evidence="9">
    <location>
        <begin position="107"/>
        <end position="115"/>
    </location>
    <ligand>
        <name>5-phospho-alpha-D-ribose 1-diphosphate</name>
        <dbReference type="ChEBI" id="CHEBI:58017"/>
    </ligand>
</feature>
<keyword evidence="5 9" id="KW-0822">Tryptophan biosynthesis</keyword>
<proteinExistence type="inferred from homology"/>
<keyword evidence="6 9" id="KW-0057">Aromatic amino acid biosynthesis</keyword>
<keyword evidence="2 9" id="KW-0028">Amino-acid biosynthesis</keyword>
<dbReference type="Gene3D" id="1.20.970.10">
    <property type="entry name" value="Transferase, Pyrimidine Nucleoside Phosphorylase, Chain C"/>
    <property type="match status" value="1"/>
</dbReference>
<dbReference type="GO" id="GO:0004048">
    <property type="term" value="F:anthranilate phosphoribosyltransferase activity"/>
    <property type="evidence" value="ECO:0007669"/>
    <property type="project" value="UniProtKB-UniRule"/>
</dbReference>
<evidence type="ECO:0000256" key="3">
    <source>
        <dbReference type="ARBA" id="ARBA00022676"/>
    </source>
</evidence>
<dbReference type="GO" id="GO:0000287">
    <property type="term" value="F:magnesium ion binding"/>
    <property type="evidence" value="ECO:0007669"/>
    <property type="project" value="UniProtKB-UniRule"/>
</dbReference>
<feature type="binding site" evidence="9">
    <location>
        <begin position="82"/>
        <end position="83"/>
    </location>
    <ligand>
        <name>5-phospho-alpha-D-ribose 1-diphosphate</name>
        <dbReference type="ChEBI" id="CHEBI:58017"/>
    </ligand>
</feature>
<name>A0A0L6TY84_9FIRM</name>
<keyword evidence="13" id="KW-1185">Reference proteome</keyword>
<comment type="catalytic activity">
    <reaction evidence="7 9">
        <text>N-(5-phospho-beta-D-ribosyl)anthranilate + diphosphate = 5-phospho-alpha-D-ribose 1-diphosphate + anthranilate</text>
        <dbReference type="Rhea" id="RHEA:11768"/>
        <dbReference type="ChEBI" id="CHEBI:16567"/>
        <dbReference type="ChEBI" id="CHEBI:18277"/>
        <dbReference type="ChEBI" id="CHEBI:33019"/>
        <dbReference type="ChEBI" id="CHEBI:58017"/>
        <dbReference type="EC" id="2.4.2.18"/>
    </reaction>
</comment>
<dbReference type="OrthoDB" id="9806430at2"/>
<feature type="binding site" evidence="9">
    <location>
        <position position="225"/>
    </location>
    <ligand>
        <name>Mg(2+)</name>
        <dbReference type="ChEBI" id="CHEBI:18420"/>
        <label>2</label>
    </ligand>
</feature>
<keyword evidence="9" id="KW-0460">Magnesium</keyword>
<feature type="binding site" evidence="9">
    <location>
        <position position="165"/>
    </location>
    <ligand>
        <name>anthranilate</name>
        <dbReference type="ChEBI" id="CHEBI:16567"/>
        <label>2</label>
    </ligand>
</feature>
<dbReference type="InterPro" id="IPR035902">
    <property type="entry name" value="Nuc_phospho_transferase"/>
</dbReference>
<comment type="caution">
    <text evidence="12">The sequence shown here is derived from an EMBL/GenBank/DDBJ whole genome shotgun (WGS) entry which is preliminary data.</text>
</comment>
<evidence type="ECO:0000256" key="6">
    <source>
        <dbReference type="ARBA" id="ARBA00023141"/>
    </source>
</evidence>
<comment type="function">
    <text evidence="9">Catalyzes the transfer of the phosphoribosyl group of 5-phosphorylribose-1-pyrophosphate (PRPP) to anthranilate to yield N-(5'-phosphoribosyl)-anthranilate (PRA).</text>
</comment>
<dbReference type="GO" id="GO:0005829">
    <property type="term" value="C:cytosol"/>
    <property type="evidence" value="ECO:0007669"/>
    <property type="project" value="TreeGrafter"/>
</dbReference>
<evidence type="ECO:0000256" key="8">
    <source>
        <dbReference type="ARBA" id="ARBA00061188"/>
    </source>
</evidence>
<dbReference type="GO" id="GO:0000162">
    <property type="term" value="P:L-tryptophan biosynthetic process"/>
    <property type="evidence" value="ECO:0007669"/>
    <property type="project" value="UniProtKB-UniRule"/>
</dbReference>
<feature type="binding site" evidence="9">
    <location>
        <position position="225"/>
    </location>
    <ligand>
        <name>Mg(2+)</name>
        <dbReference type="ChEBI" id="CHEBI:18420"/>
        <label>1</label>
    </ligand>
</feature>
<dbReference type="HAMAP" id="MF_00211">
    <property type="entry name" value="TrpD"/>
    <property type="match status" value="1"/>
</dbReference>
<evidence type="ECO:0000256" key="9">
    <source>
        <dbReference type="HAMAP-Rule" id="MF_00211"/>
    </source>
</evidence>
<dbReference type="UniPathway" id="UPA00035">
    <property type="reaction ID" value="UER00041"/>
</dbReference>